<protein>
    <recommendedName>
        <fullName evidence="2">WW domain-containing protein</fullName>
    </recommendedName>
</protein>
<gene>
    <name evidence="3" type="ORF">BJ508DRAFT_330908</name>
</gene>
<organism evidence="3 4">
    <name type="scientific">Ascobolus immersus RN42</name>
    <dbReference type="NCBI Taxonomy" id="1160509"/>
    <lineage>
        <taxon>Eukaryota</taxon>
        <taxon>Fungi</taxon>
        <taxon>Dikarya</taxon>
        <taxon>Ascomycota</taxon>
        <taxon>Pezizomycotina</taxon>
        <taxon>Pezizomycetes</taxon>
        <taxon>Pezizales</taxon>
        <taxon>Ascobolaceae</taxon>
        <taxon>Ascobolus</taxon>
    </lineage>
</organism>
<proteinExistence type="predicted"/>
<evidence type="ECO:0000313" key="3">
    <source>
        <dbReference type="EMBL" id="RPA76656.1"/>
    </source>
</evidence>
<feature type="region of interest" description="Disordered" evidence="1">
    <location>
        <begin position="1"/>
        <end position="26"/>
    </location>
</feature>
<keyword evidence="4" id="KW-1185">Reference proteome</keyword>
<feature type="domain" description="WW" evidence="2">
    <location>
        <begin position="59"/>
        <end position="92"/>
    </location>
</feature>
<sequence length="527" mass="60226">MSGISLLRPSITNAEQSHANSSTATPETSASSLVFDLNPSFAHDSVLGESRIDRSVFGEGLPPDWYDFFTEAREVIFVNHATGVWTRSDPRGRSRKTFPIWMIPPSDFVEVRTKKDEVGFMERRKRQPETRFTTSLAPHWISNLGSAEGLQHSDWEEWETGGGHIYYINPISKQNSDFLPLPEVEVGGILKSQEFEDSRRIIIYDERSESYQCFMGKKPWREQPRVSQKFQKAVLEYFSNPETIIPYELDSDDWTENLLSAATTLNGLSSKKSEIPDPLLPACEMFLLFYITDLLPYLQSLHPHCKSLGASLGWRDIISQNINRLPLNGNSRVGELKDQPEVQHLSRMRKMLALHCRLIISGLGKHDGCLNQRWRAGLLRLEQVALLEQVLRACVANTAAWIDGEVTQQDSKSANTVQWDGFDDRGWRQWRDRHFLLEKTLTFFQDGRFRSDRLEKLILGYLPQPEVNTSIVDGIALAEKDLTKIKHDIKAVADGLDPQEGLRFKVANYQKLRRHPGGWSDDSPVYH</sequence>
<evidence type="ECO:0000256" key="1">
    <source>
        <dbReference type="SAM" id="MobiDB-lite"/>
    </source>
</evidence>
<dbReference type="AlphaFoldDB" id="A0A3N4HUC0"/>
<name>A0A3N4HUC0_ASCIM</name>
<dbReference type="Proteomes" id="UP000275078">
    <property type="component" value="Unassembled WGS sequence"/>
</dbReference>
<accession>A0A3N4HUC0</accession>
<dbReference type="InterPro" id="IPR001202">
    <property type="entry name" value="WW_dom"/>
</dbReference>
<dbReference type="PROSITE" id="PS50020">
    <property type="entry name" value="WW_DOMAIN_2"/>
    <property type="match status" value="1"/>
</dbReference>
<evidence type="ECO:0000259" key="2">
    <source>
        <dbReference type="PROSITE" id="PS50020"/>
    </source>
</evidence>
<reference evidence="3 4" key="1">
    <citation type="journal article" date="2018" name="Nat. Ecol. Evol.">
        <title>Pezizomycetes genomes reveal the molecular basis of ectomycorrhizal truffle lifestyle.</title>
        <authorList>
            <person name="Murat C."/>
            <person name="Payen T."/>
            <person name="Noel B."/>
            <person name="Kuo A."/>
            <person name="Morin E."/>
            <person name="Chen J."/>
            <person name="Kohler A."/>
            <person name="Krizsan K."/>
            <person name="Balestrini R."/>
            <person name="Da Silva C."/>
            <person name="Montanini B."/>
            <person name="Hainaut M."/>
            <person name="Levati E."/>
            <person name="Barry K.W."/>
            <person name="Belfiori B."/>
            <person name="Cichocki N."/>
            <person name="Clum A."/>
            <person name="Dockter R.B."/>
            <person name="Fauchery L."/>
            <person name="Guy J."/>
            <person name="Iotti M."/>
            <person name="Le Tacon F."/>
            <person name="Lindquist E.A."/>
            <person name="Lipzen A."/>
            <person name="Malagnac F."/>
            <person name="Mello A."/>
            <person name="Molinier V."/>
            <person name="Miyauchi S."/>
            <person name="Poulain J."/>
            <person name="Riccioni C."/>
            <person name="Rubini A."/>
            <person name="Sitrit Y."/>
            <person name="Splivallo R."/>
            <person name="Traeger S."/>
            <person name="Wang M."/>
            <person name="Zifcakova L."/>
            <person name="Wipf D."/>
            <person name="Zambonelli A."/>
            <person name="Paolocci F."/>
            <person name="Nowrousian M."/>
            <person name="Ottonello S."/>
            <person name="Baldrian P."/>
            <person name="Spatafora J.W."/>
            <person name="Henrissat B."/>
            <person name="Nagy L.G."/>
            <person name="Aury J.M."/>
            <person name="Wincker P."/>
            <person name="Grigoriev I.V."/>
            <person name="Bonfante P."/>
            <person name="Martin F.M."/>
        </authorList>
    </citation>
    <scope>NUCLEOTIDE SEQUENCE [LARGE SCALE GENOMIC DNA]</scope>
    <source>
        <strain evidence="3 4">RN42</strain>
    </source>
</reference>
<evidence type="ECO:0000313" key="4">
    <source>
        <dbReference type="Proteomes" id="UP000275078"/>
    </source>
</evidence>
<dbReference type="EMBL" id="ML119740">
    <property type="protein sequence ID" value="RPA76656.1"/>
    <property type="molecule type" value="Genomic_DNA"/>
</dbReference>